<evidence type="ECO:0000256" key="1">
    <source>
        <dbReference type="ARBA" id="ARBA00008791"/>
    </source>
</evidence>
<proteinExistence type="inferred from homology"/>
<reference evidence="3 4" key="1">
    <citation type="submission" date="2015-10" db="EMBL/GenBank/DDBJ databases">
        <title>Complete genome sequence of hyperthermophilic archaeon Pyrodictium delaneyi Su06.</title>
        <authorList>
            <person name="Jung J.-H."/>
            <person name="Lin J."/>
            <person name="Holden J.F."/>
            <person name="Park C.-S."/>
        </authorList>
    </citation>
    <scope>NUCLEOTIDE SEQUENCE [LARGE SCALE GENOMIC DNA]</scope>
    <source>
        <strain evidence="3 4">Su06</strain>
    </source>
</reference>
<name>A0A0P0N5J8_9CREN</name>
<evidence type="ECO:0000313" key="4">
    <source>
        <dbReference type="Proteomes" id="UP000058613"/>
    </source>
</evidence>
<dbReference type="RefSeq" id="WP_231656721.1">
    <property type="nucleotide sequence ID" value="NZ_CP013011.1"/>
</dbReference>
<dbReference type="InterPro" id="IPR014729">
    <property type="entry name" value="Rossmann-like_a/b/a_fold"/>
</dbReference>
<dbReference type="KEGG" id="pdl:Pyrde_1672"/>
<dbReference type="EMBL" id="CP013011">
    <property type="protein sequence ID" value="ALL01715.1"/>
    <property type="molecule type" value="Genomic_DNA"/>
</dbReference>
<dbReference type="CDD" id="cd00293">
    <property type="entry name" value="USP-like"/>
    <property type="match status" value="1"/>
</dbReference>
<dbReference type="PRINTS" id="PR01438">
    <property type="entry name" value="UNVRSLSTRESS"/>
</dbReference>
<dbReference type="SUPFAM" id="SSF52402">
    <property type="entry name" value="Adenine nucleotide alpha hydrolases-like"/>
    <property type="match status" value="1"/>
</dbReference>
<protein>
    <submittedName>
        <fullName evidence="3">Universal stress protein</fullName>
    </submittedName>
</protein>
<dbReference type="InterPro" id="IPR006015">
    <property type="entry name" value="Universal_stress_UspA"/>
</dbReference>
<dbReference type="Proteomes" id="UP000058613">
    <property type="component" value="Chromosome"/>
</dbReference>
<evidence type="ECO:0000313" key="3">
    <source>
        <dbReference type="EMBL" id="ALL01715.1"/>
    </source>
</evidence>
<dbReference type="PANTHER" id="PTHR46268">
    <property type="entry name" value="STRESS RESPONSE PROTEIN NHAX"/>
    <property type="match status" value="1"/>
</dbReference>
<sequence>MTAAMDMKFEPTYRISFLFRRILVPVDGSESSLRALDIALDFAQRYGSRVTVLHVHAPGEDPKPIENAIRKRIEGRGLNVTIKTREYKPHASSIASEILSEVVEGGYDLIVLGARGSTANEDLMIGSVALSIVVNSATSVMVVR</sequence>
<dbReference type="PANTHER" id="PTHR46268:SF25">
    <property type="entry name" value="USPA DOMAIN PROTEIN"/>
    <property type="match status" value="1"/>
</dbReference>
<accession>A0A0P0N5J8</accession>
<dbReference type="GeneID" id="26100012"/>
<evidence type="ECO:0000259" key="2">
    <source>
        <dbReference type="Pfam" id="PF00582"/>
    </source>
</evidence>
<dbReference type="InterPro" id="IPR006016">
    <property type="entry name" value="UspA"/>
</dbReference>
<dbReference type="Gene3D" id="3.40.50.620">
    <property type="entry name" value="HUPs"/>
    <property type="match status" value="1"/>
</dbReference>
<comment type="similarity">
    <text evidence="1">Belongs to the universal stress protein A family.</text>
</comment>
<feature type="domain" description="UspA" evidence="2">
    <location>
        <begin position="19"/>
        <end position="144"/>
    </location>
</feature>
<organism evidence="3 4">
    <name type="scientific">Pyrodictium delaneyi</name>
    <dbReference type="NCBI Taxonomy" id="1273541"/>
    <lineage>
        <taxon>Archaea</taxon>
        <taxon>Thermoproteota</taxon>
        <taxon>Thermoprotei</taxon>
        <taxon>Desulfurococcales</taxon>
        <taxon>Pyrodictiaceae</taxon>
        <taxon>Pyrodictium</taxon>
    </lineage>
</organism>
<dbReference type="AlphaFoldDB" id="A0A0P0N5J8"/>
<dbReference type="STRING" id="1273541.Pyrde_1672"/>
<gene>
    <name evidence="3" type="ORF">Pyrde_1672</name>
</gene>
<dbReference type="Pfam" id="PF00582">
    <property type="entry name" value="Usp"/>
    <property type="match status" value="1"/>
</dbReference>